<gene>
    <name evidence="8" type="ORF">AVDCRST_MAG24-1255</name>
</gene>
<feature type="transmembrane region" description="Helical" evidence="7">
    <location>
        <begin position="170"/>
        <end position="187"/>
    </location>
</feature>
<sequence>MSTAVTGRPDTRPEPEQPRIRDRADKARQLRLVVTFAIVAAVLVLLALLVDDPQVSYILGERVTRDEQPRPLNGRAISWAAVAVAALALVLAALNRYPRGPAGVALGLLVGVMTYLGFLMWAYADQGEGFVSAIANPVPGTVRIATPIVLGALAGVLCERAGVINIAIEGQFLAGAFFAAVAASLAYQAYTGLLGGILAGVGIAALLGLFALRYQVNQVVLGVVLVALASGLTSFLLGQIPGDPDVKQYFNEPPTLPRLRIPGLAEIPVIGDALFNQTLLVYLMYLSVAAVTFLLYQTRWGLRVRSVGEHPKAADTVGIKVNRTRWQAVLLGGVFAGLGGAYYTVGSTGAFDRDVSAGTGFIALAAVIMGRWHPLGATAAAVFFGFMLNLQTQISFVDKLPSELLGAAPYLATIIAVAGFVGRVRPPAADGEPYVKS</sequence>
<comment type="subcellular location">
    <subcellularLocation>
        <location evidence="1">Cell membrane</location>
        <topology evidence="1">Multi-pass membrane protein</topology>
    </subcellularLocation>
</comment>
<evidence type="ECO:0000256" key="7">
    <source>
        <dbReference type="SAM" id="Phobius"/>
    </source>
</evidence>
<organism evidence="8">
    <name type="scientific">uncultured Nocardioidaceae bacterium</name>
    <dbReference type="NCBI Taxonomy" id="253824"/>
    <lineage>
        <taxon>Bacteria</taxon>
        <taxon>Bacillati</taxon>
        <taxon>Actinomycetota</taxon>
        <taxon>Actinomycetes</taxon>
        <taxon>Propionibacteriales</taxon>
        <taxon>Nocardioidaceae</taxon>
        <taxon>environmental samples</taxon>
    </lineage>
</organism>
<keyword evidence="4 7" id="KW-1133">Transmembrane helix</keyword>
<dbReference type="CDD" id="cd06580">
    <property type="entry name" value="TM_PBP1_transp_TpRbsC_like"/>
    <property type="match status" value="1"/>
</dbReference>
<evidence type="ECO:0000256" key="2">
    <source>
        <dbReference type="ARBA" id="ARBA00022475"/>
    </source>
</evidence>
<keyword evidence="2" id="KW-1003">Cell membrane</keyword>
<feature type="transmembrane region" description="Helical" evidence="7">
    <location>
        <begin position="400"/>
        <end position="421"/>
    </location>
</feature>
<protein>
    <submittedName>
        <fullName evidence="8">Nucleoside ABC transporter, permease protein 2</fullName>
    </submittedName>
</protein>
<dbReference type="Pfam" id="PF02653">
    <property type="entry name" value="BPD_transp_2"/>
    <property type="match status" value="1"/>
</dbReference>
<feature type="transmembrane region" description="Helical" evidence="7">
    <location>
        <begin position="144"/>
        <end position="163"/>
    </location>
</feature>
<dbReference type="PANTHER" id="PTHR43370:SF1">
    <property type="entry name" value="GUANOSINE ABC TRANSPORTER PERMEASE PROTEIN NUPQ"/>
    <property type="match status" value="1"/>
</dbReference>
<dbReference type="InterPro" id="IPR001851">
    <property type="entry name" value="ABC_transp_permease"/>
</dbReference>
<feature type="transmembrane region" description="Helical" evidence="7">
    <location>
        <begin position="106"/>
        <end position="124"/>
    </location>
</feature>
<evidence type="ECO:0000256" key="4">
    <source>
        <dbReference type="ARBA" id="ARBA00022989"/>
    </source>
</evidence>
<feature type="transmembrane region" description="Helical" evidence="7">
    <location>
        <begin position="193"/>
        <end position="212"/>
    </location>
</feature>
<evidence type="ECO:0000256" key="1">
    <source>
        <dbReference type="ARBA" id="ARBA00004651"/>
    </source>
</evidence>
<name>A0A6J4LRD8_9ACTN</name>
<dbReference type="GO" id="GO:0022857">
    <property type="term" value="F:transmembrane transporter activity"/>
    <property type="evidence" value="ECO:0007669"/>
    <property type="project" value="InterPro"/>
</dbReference>
<evidence type="ECO:0000256" key="3">
    <source>
        <dbReference type="ARBA" id="ARBA00022692"/>
    </source>
</evidence>
<accession>A0A6J4LRD8</accession>
<dbReference type="EMBL" id="CADCUF010000193">
    <property type="protein sequence ID" value="CAA9340470.1"/>
    <property type="molecule type" value="Genomic_DNA"/>
</dbReference>
<feature type="transmembrane region" description="Helical" evidence="7">
    <location>
        <begin position="279"/>
        <end position="296"/>
    </location>
</feature>
<dbReference type="AlphaFoldDB" id="A0A6J4LRD8"/>
<evidence type="ECO:0000313" key="8">
    <source>
        <dbReference type="EMBL" id="CAA9340470.1"/>
    </source>
</evidence>
<dbReference type="GO" id="GO:0005886">
    <property type="term" value="C:plasma membrane"/>
    <property type="evidence" value="ECO:0007669"/>
    <property type="project" value="UniProtKB-SubCell"/>
</dbReference>
<feature type="transmembrane region" description="Helical" evidence="7">
    <location>
        <begin position="30"/>
        <end position="50"/>
    </location>
</feature>
<feature type="compositionally biased region" description="Basic and acidic residues" evidence="6">
    <location>
        <begin position="9"/>
        <end position="21"/>
    </location>
</feature>
<evidence type="ECO:0000256" key="5">
    <source>
        <dbReference type="ARBA" id="ARBA00023136"/>
    </source>
</evidence>
<feature type="region of interest" description="Disordered" evidence="6">
    <location>
        <begin position="1"/>
        <end position="21"/>
    </location>
</feature>
<keyword evidence="3 7" id="KW-0812">Transmembrane</keyword>
<feature type="transmembrane region" description="Helical" evidence="7">
    <location>
        <begin position="328"/>
        <end position="345"/>
    </location>
</feature>
<feature type="transmembrane region" description="Helical" evidence="7">
    <location>
        <begin position="357"/>
        <end position="388"/>
    </location>
</feature>
<proteinExistence type="predicted"/>
<feature type="transmembrane region" description="Helical" evidence="7">
    <location>
        <begin position="76"/>
        <end position="94"/>
    </location>
</feature>
<feature type="transmembrane region" description="Helical" evidence="7">
    <location>
        <begin position="219"/>
        <end position="240"/>
    </location>
</feature>
<reference evidence="8" key="1">
    <citation type="submission" date="2020-02" db="EMBL/GenBank/DDBJ databases">
        <authorList>
            <person name="Meier V. D."/>
        </authorList>
    </citation>
    <scope>NUCLEOTIDE SEQUENCE</scope>
    <source>
        <strain evidence="8">AVDCRST_MAG24</strain>
    </source>
</reference>
<dbReference type="PANTHER" id="PTHR43370">
    <property type="entry name" value="SUGAR ABC TRANSPORTER INTEGRAL MEMBRANE PROTEIN-RELATED"/>
    <property type="match status" value="1"/>
</dbReference>
<evidence type="ECO:0000256" key="6">
    <source>
        <dbReference type="SAM" id="MobiDB-lite"/>
    </source>
</evidence>
<keyword evidence="5 7" id="KW-0472">Membrane</keyword>